<dbReference type="AlphaFoldDB" id="A0A016UR80"/>
<evidence type="ECO:0000313" key="2">
    <source>
        <dbReference type="Proteomes" id="UP000024635"/>
    </source>
</evidence>
<dbReference type="Proteomes" id="UP000024635">
    <property type="component" value="Unassembled WGS sequence"/>
</dbReference>
<protein>
    <submittedName>
        <fullName evidence="1">Uncharacterized protein</fullName>
    </submittedName>
</protein>
<dbReference type="OrthoDB" id="5864946at2759"/>
<dbReference type="EMBL" id="JARK01001368">
    <property type="protein sequence ID" value="EYC16993.1"/>
    <property type="molecule type" value="Genomic_DNA"/>
</dbReference>
<sequence>MGDPSCRELLIRPPDNALFQEMAVGPPLGTQEKKKDRCLGGSIHLNVSSGSVFVSCINFIRKLNIKVGFSCTH</sequence>
<proteinExistence type="predicted"/>
<name>A0A016UR80_9BILA</name>
<keyword evidence="2" id="KW-1185">Reference proteome</keyword>
<gene>
    <name evidence="1" type="primary">Acey_s0032.g2607</name>
    <name evidence="1" type="synonym">Acey-C15C6.1</name>
    <name evidence="1" type="ORF">Y032_0032g2607</name>
</gene>
<accession>A0A016UR80</accession>
<comment type="caution">
    <text evidence="1">The sequence shown here is derived from an EMBL/GenBank/DDBJ whole genome shotgun (WGS) entry which is preliminary data.</text>
</comment>
<organism evidence="1 2">
    <name type="scientific">Ancylostoma ceylanicum</name>
    <dbReference type="NCBI Taxonomy" id="53326"/>
    <lineage>
        <taxon>Eukaryota</taxon>
        <taxon>Metazoa</taxon>
        <taxon>Ecdysozoa</taxon>
        <taxon>Nematoda</taxon>
        <taxon>Chromadorea</taxon>
        <taxon>Rhabditida</taxon>
        <taxon>Rhabditina</taxon>
        <taxon>Rhabditomorpha</taxon>
        <taxon>Strongyloidea</taxon>
        <taxon>Ancylostomatidae</taxon>
        <taxon>Ancylostomatinae</taxon>
        <taxon>Ancylostoma</taxon>
    </lineage>
</organism>
<evidence type="ECO:0000313" key="1">
    <source>
        <dbReference type="EMBL" id="EYC16993.1"/>
    </source>
</evidence>
<reference evidence="2" key="1">
    <citation type="journal article" date="2015" name="Nat. Genet.">
        <title>The genome and transcriptome of the zoonotic hookworm Ancylostoma ceylanicum identify infection-specific gene families.</title>
        <authorList>
            <person name="Schwarz E.M."/>
            <person name="Hu Y."/>
            <person name="Antoshechkin I."/>
            <person name="Miller M.M."/>
            <person name="Sternberg P.W."/>
            <person name="Aroian R.V."/>
        </authorList>
    </citation>
    <scope>NUCLEOTIDE SEQUENCE</scope>
    <source>
        <strain evidence="2">HY135</strain>
    </source>
</reference>